<dbReference type="InterPro" id="IPR008354">
    <property type="entry name" value="Glc-Fru_OxRdtase_bac"/>
</dbReference>
<dbReference type="EMBL" id="JBIPKE010000020">
    <property type="protein sequence ID" value="MFH6985745.1"/>
    <property type="molecule type" value="Genomic_DNA"/>
</dbReference>
<dbReference type="PANTHER" id="PTHR43818:SF11">
    <property type="entry name" value="BCDNA.GH03377"/>
    <property type="match status" value="1"/>
</dbReference>
<comment type="caution">
    <text evidence="4">The sequence shown here is derived from an EMBL/GenBank/DDBJ whole genome shotgun (WGS) entry which is preliminary data.</text>
</comment>
<evidence type="ECO:0000313" key="4">
    <source>
        <dbReference type="EMBL" id="MFH6985745.1"/>
    </source>
</evidence>
<name>A0ABW7NF50_9BACT</name>
<dbReference type="RefSeq" id="WP_395419144.1">
    <property type="nucleotide sequence ID" value="NZ_JBIPKE010000020.1"/>
</dbReference>
<evidence type="ECO:0000259" key="2">
    <source>
        <dbReference type="Pfam" id="PF01408"/>
    </source>
</evidence>
<dbReference type="Pfam" id="PF22725">
    <property type="entry name" value="GFO_IDH_MocA_C3"/>
    <property type="match status" value="1"/>
</dbReference>
<keyword evidence="5" id="KW-1185">Reference proteome</keyword>
<accession>A0ABW7NF50</accession>
<dbReference type="PRINTS" id="PR01775">
    <property type="entry name" value="GLFROXRDTASE"/>
</dbReference>
<gene>
    <name evidence="4" type="ORF">ACHKAR_19990</name>
</gene>
<evidence type="ECO:0000256" key="1">
    <source>
        <dbReference type="ARBA" id="ARBA00023002"/>
    </source>
</evidence>
<dbReference type="InterPro" id="IPR050463">
    <property type="entry name" value="Gfo/Idh/MocA_oxidrdct_glycsds"/>
</dbReference>
<dbReference type="InterPro" id="IPR036291">
    <property type="entry name" value="NAD(P)-bd_dom_sf"/>
</dbReference>
<dbReference type="InterPro" id="IPR000683">
    <property type="entry name" value="Gfo/Idh/MocA-like_OxRdtase_N"/>
</dbReference>
<evidence type="ECO:0000259" key="3">
    <source>
        <dbReference type="Pfam" id="PF22725"/>
    </source>
</evidence>
<evidence type="ECO:0000313" key="5">
    <source>
        <dbReference type="Proteomes" id="UP001610063"/>
    </source>
</evidence>
<dbReference type="Proteomes" id="UP001610063">
    <property type="component" value="Unassembled WGS sequence"/>
</dbReference>
<proteinExistence type="predicted"/>
<keyword evidence="1" id="KW-0560">Oxidoreductase</keyword>
<dbReference type="InterPro" id="IPR055170">
    <property type="entry name" value="GFO_IDH_MocA-like_dom"/>
</dbReference>
<dbReference type="Gene3D" id="3.40.50.720">
    <property type="entry name" value="NAD(P)-binding Rossmann-like Domain"/>
    <property type="match status" value="1"/>
</dbReference>
<feature type="domain" description="Gfo/Idh/MocA-like oxidoreductase N-terminal" evidence="2">
    <location>
        <begin position="43"/>
        <end position="166"/>
    </location>
</feature>
<dbReference type="Gene3D" id="3.30.360.10">
    <property type="entry name" value="Dihydrodipicolinate Reductase, domain 2"/>
    <property type="match status" value="1"/>
</dbReference>
<reference evidence="4 5" key="1">
    <citation type="journal article" date="2013" name="Int. J. Syst. Evol. Microbiol.">
        <title>Marinoscillum luteum sp. nov., isolated from marine sediment.</title>
        <authorList>
            <person name="Cha I.T."/>
            <person name="Park S.J."/>
            <person name="Kim S.J."/>
            <person name="Kim J.G."/>
            <person name="Jung M.Y."/>
            <person name="Shin K.S."/>
            <person name="Kwon K.K."/>
            <person name="Yang S.H."/>
            <person name="Seo Y.S."/>
            <person name="Rhee S.K."/>
        </authorList>
    </citation>
    <scope>NUCLEOTIDE SEQUENCE [LARGE SCALE GENOMIC DNA]</scope>
    <source>
        <strain evidence="4 5">KCTC 23939</strain>
    </source>
</reference>
<dbReference type="SUPFAM" id="SSF55347">
    <property type="entry name" value="Glyceraldehyde-3-phosphate dehydrogenase-like, C-terminal domain"/>
    <property type="match status" value="1"/>
</dbReference>
<organism evidence="4 5">
    <name type="scientific">Marinoscillum luteum</name>
    <dbReference type="NCBI Taxonomy" id="861051"/>
    <lineage>
        <taxon>Bacteria</taxon>
        <taxon>Pseudomonadati</taxon>
        <taxon>Bacteroidota</taxon>
        <taxon>Cytophagia</taxon>
        <taxon>Cytophagales</taxon>
        <taxon>Reichenbachiellaceae</taxon>
        <taxon>Marinoscillum</taxon>
    </lineage>
</organism>
<dbReference type="SUPFAM" id="SSF51735">
    <property type="entry name" value="NAD(P)-binding Rossmann-fold domains"/>
    <property type="match status" value="1"/>
</dbReference>
<sequence>MKRRHFLSNTAKSTGGIMVASSLTTLGLLSGPSGRAGEKRGLGVALVGLGGYATGQLAPALERTENCYLAGIVTGTPSKADSWVDQYHISSKNVYNYDNFDEISNNDEIDIVYVVLPNSMHAEFVIRAAQAGKHVICEKPMATKYEDCQRMIDACRKAEKKLSIGYRLHFEPHNLEAMRLGQRQVFGKVLESDAGFAFPLRDKSRWRLDKEMAGGGPLMDVGIYAIQSTIYTLGQLPIALQATDTTVDRAFYGAVEGTLDVKFDFPTGVNAKMRTSYEESSNYLKVQAQEGSWELAPAYSYGGLKGRTHLGAINFPAVNQQALQMDDFATCILKDKQSTVRGEMGQRDMFIIDKIYESAAAGKPVSLKGIPNILHLV</sequence>
<dbReference type="Pfam" id="PF01408">
    <property type="entry name" value="GFO_IDH_MocA"/>
    <property type="match status" value="1"/>
</dbReference>
<protein>
    <submittedName>
        <fullName evidence="4">Gfo/Idh/MocA family protein</fullName>
    </submittedName>
</protein>
<dbReference type="PANTHER" id="PTHR43818">
    <property type="entry name" value="BCDNA.GH03377"/>
    <property type="match status" value="1"/>
</dbReference>
<feature type="domain" description="GFO/IDH/MocA-like oxidoreductase" evidence="3">
    <location>
        <begin position="178"/>
        <end position="283"/>
    </location>
</feature>